<evidence type="ECO:0000259" key="1">
    <source>
        <dbReference type="PROSITE" id="PS51821"/>
    </source>
</evidence>
<feature type="domain" description="Velvet" evidence="1">
    <location>
        <begin position="1"/>
        <end position="94"/>
    </location>
</feature>
<dbReference type="InterPro" id="IPR038491">
    <property type="entry name" value="Velvet_dom_sf"/>
</dbReference>
<organism evidence="2 3">
    <name type="scientific">Modicella reniformis</name>
    <dbReference type="NCBI Taxonomy" id="1440133"/>
    <lineage>
        <taxon>Eukaryota</taxon>
        <taxon>Fungi</taxon>
        <taxon>Fungi incertae sedis</taxon>
        <taxon>Mucoromycota</taxon>
        <taxon>Mortierellomycotina</taxon>
        <taxon>Mortierellomycetes</taxon>
        <taxon>Mortierellales</taxon>
        <taxon>Mortierellaceae</taxon>
        <taxon>Modicella</taxon>
    </lineage>
</organism>
<dbReference type="AlphaFoldDB" id="A0A9P6IKL1"/>
<accession>A0A9P6IKL1</accession>
<protein>
    <recommendedName>
        <fullName evidence="1">Velvet domain-containing protein</fullName>
    </recommendedName>
</protein>
<evidence type="ECO:0000313" key="3">
    <source>
        <dbReference type="Proteomes" id="UP000749646"/>
    </source>
</evidence>
<sequence>VPRIVNVSRCIVMADIYLEDGFTSCSLVANPATTTQIPPSTNCVQKIGDAYMGVIDMANPPTMNRNLTGATGTSGDLLRDLNGNLGIFFAFPDL</sequence>
<dbReference type="Gene3D" id="2.60.40.3960">
    <property type="entry name" value="Velvet domain"/>
    <property type="match status" value="1"/>
</dbReference>
<reference evidence="2" key="1">
    <citation type="journal article" date="2020" name="Fungal Divers.">
        <title>Resolving the Mortierellaceae phylogeny through synthesis of multi-gene phylogenetics and phylogenomics.</title>
        <authorList>
            <person name="Vandepol N."/>
            <person name="Liber J."/>
            <person name="Desiro A."/>
            <person name="Na H."/>
            <person name="Kennedy M."/>
            <person name="Barry K."/>
            <person name="Grigoriev I.V."/>
            <person name="Miller A.N."/>
            <person name="O'Donnell K."/>
            <person name="Stajich J.E."/>
            <person name="Bonito G."/>
        </authorList>
    </citation>
    <scope>NUCLEOTIDE SEQUENCE</scope>
    <source>
        <strain evidence="2">MES-2147</strain>
    </source>
</reference>
<feature type="non-terminal residue" evidence="2">
    <location>
        <position position="94"/>
    </location>
</feature>
<keyword evidence="3" id="KW-1185">Reference proteome</keyword>
<dbReference type="InterPro" id="IPR037525">
    <property type="entry name" value="Velvet_dom"/>
</dbReference>
<gene>
    <name evidence="2" type="ORF">BGZ65_004339</name>
</gene>
<dbReference type="OrthoDB" id="3056235at2759"/>
<proteinExistence type="predicted"/>
<dbReference type="PROSITE" id="PS51821">
    <property type="entry name" value="VELVET"/>
    <property type="match status" value="1"/>
</dbReference>
<feature type="non-terminal residue" evidence="2">
    <location>
        <position position="1"/>
    </location>
</feature>
<evidence type="ECO:0000313" key="2">
    <source>
        <dbReference type="EMBL" id="KAF9932774.1"/>
    </source>
</evidence>
<comment type="caution">
    <text evidence="2">The sequence shown here is derived from an EMBL/GenBank/DDBJ whole genome shotgun (WGS) entry which is preliminary data.</text>
</comment>
<dbReference type="EMBL" id="JAAAHW010009986">
    <property type="protein sequence ID" value="KAF9932774.1"/>
    <property type="molecule type" value="Genomic_DNA"/>
</dbReference>
<dbReference type="Proteomes" id="UP000749646">
    <property type="component" value="Unassembled WGS sequence"/>
</dbReference>
<name>A0A9P6IKL1_9FUNG</name>